<gene>
    <name evidence="1" type="ORF">FSC454_05025</name>
</gene>
<name>A0AAC9JBB8_9GAMM</name>
<sequence length="117" mass="13189">MAKLKLIKTQVTTELNYGNGHIAKEKSQNGLYALTNISDKKVHDYSSSNILIKDNGEISLKLDDRYLGKGNIIMTPYVKSRAKTEDPYIVWDCLVTTNKKIAQSLMPEECVVKLVNK</sequence>
<keyword evidence="2" id="KW-1185">Reference proteome</keyword>
<evidence type="ECO:0000313" key="1">
    <source>
        <dbReference type="EMBL" id="APD51287.1"/>
    </source>
</evidence>
<organism evidence="1 2">
    <name type="scientific">Francisella hispaniensis FSC454</name>
    <dbReference type="NCBI Taxonomy" id="1088883"/>
    <lineage>
        <taxon>Bacteria</taxon>
        <taxon>Pseudomonadati</taxon>
        <taxon>Pseudomonadota</taxon>
        <taxon>Gammaproteobacteria</taxon>
        <taxon>Thiotrichales</taxon>
        <taxon>Francisellaceae</taxon>
        <taxon>Francisella</taxon>
    </lineage>
</organism>
<reference evidence="1 2" key="1">
    <citation type="submission" date="2016-11" db="EMBL/GenBank/DDBJ databases">
        <authorList>
            <person name="Hagglund E."/>
            <person name="Bystrom M."/>
            <person name="Naslund J."/>
            <person name="Stenberg P."/>
            <person name="Sjodin A."/>
        </authorList>
    </citation>
    <scope>NUCLEOTIDE SEQUENCE [LARGE SCALE GENOMIC DNA]</scope>
    <source>
        <strain evidence="1 2">CCUG 58020</strain>
    </source>
</reference>
<evidence type="ECO:0000313" key="2">
    <source>
        <dbReference type="Proteomes" id="UP000182459"/>
    </source>
</evidence>
<dbReference type="Proteomes" id="UP000182459">
    <property type="component" value="Chromosome"/>
</dbReference>
<accession>A0AAC9JBB8</accession>
<proteinExistence type="predicted"/>
<protein>
    <submittedName>
        <fullName evidence="1">Transposase</fullName>
    </submittedName>
</protein>
<dbReference type="EMBL" id="CP018093">
    <property type="protein sequence ID" value="APD51287.1"/>
    <property type="molecule type" value="Genomic_DNA"/>
</dbReference>
<dbReference type="AlphaFoldDB" id="A0AAC9JBB8"/>
<dbReference type="KEGG" id="fhi:FSC454_05025"/>